<proteinExistence type="predicted"/>
<dbReference type="SMART" id="SM00422">
    <property type="entry name" value="HTH_MERR"/>
    <property type="match status" value="1"/>
</dbReference>
<dbReference type="PROSITE" id="PS50937">
    <property type="entry name" value="HTH_MERR_2"/>
    <property type="match status" value="1"/>
</dbReference>
<feature type="coiled-coil region" evidence="2">
    <location>
        <begin position="84"/>
        <end position="118"/>
    </location>
</feature>
<evidence type="ECO:0000256" key="1">
    <source>
        <dbReference type="ARBA" id="ARBA00023125"/>
    </source>
</evidence>
<accession>A0AB39L396</accession>
<dbReference type="AlphaFoldDB" id="A0AB39L396"/>
<dbReference type="KEGG" id="spue:AB5L97_16235"/>
<dbReference type="EMBL" id="CP163302">
    <property type="protein sequence ID" value="XDP44800.1"/>
    <property type="molecule type" value="Genomic_DNA"/>
</dbReference>
<dbReference type="Gene3D" id="1.10.1660.10">
    <property type="match status" value="1"/>
</dbReference>
<dbReference type="PANTHER" id="PTHR30204">
    <property type="entry name" value="REDOX-CYCLING DRUG-SENSING TRANSCRIPTIONAL ACTIVATOR SOXR"/>
    <property type="match status" value="1"/>
</dbReference>
<dbReference type="InterPro" id="IPR009061">
    <property type="entry name" value="DNA-bd_dom_put_sf"/>
</dbReference>
<gene>
    <name evidence="4" type="ORF">AB5L97_16235</name>
</gene>
<dbReference type="InterPro" id="IPR000551">
    <property type="entry name" value="MerR-type_HTH_dom"/>
</dbReference>
<dbReference type="PROSITE" id="PS00552">
    <property type="entry name" value="HTH_MERR_1"/>
    <property type="match status" value="1"/>
</dbReference>
<dbReference type="GO" id="GO:0003677">
    <property type="term" value="F:DNA binding"/>
    <property type="evidence" value="ECO:0007669"/>
    <property type="project" value="UniProtKB-KW"/>
</dbReference>
<sequence length="121" mass="13658">MGLSIAEVSEQTGLSAHTLRYYERDGLMLHDVPRTSSGRREYSDQDVTGIIMVARLRATGMPVREIRRYAALVRAGKSTEGERLQLLAEHRERVLAQLEEVRDNLRAIEAKIDGYRNSVGC</sequence>
<organism evidence="4">
    <name type="scientific">Sinomonas puerhi</name>
    <dbReference type="NCBI Taxonomy" id="3238584"/>
    <lineage>
        <taxon>Bacteria</taxon>
        <taxon>Bacillati</taxon>
        <taxon>Actinomycetota</taxon>
        <taxon>Actinomycetes</taxon>
        <taxon>Micrococcales</taxon>
        <taxon>Micrococcaceae</taxon>
        <taxon>Sinomonas</taxon>
    </lineage>
</organism>
<feature type="domain" description="HTH merR-type" evidence="3">
    <location>
        <begin position="1"/>
        <end position="72"/>
    </location>
</feature>
<dbReference type="CDD" id="cd01109">
    <property type="entry name" value="HTH_YyaN"/>
    <property type="match status" value="1"/>
</dbReference>
<dbReference type="PANTHER" id="PTHR30204:SF98">
    <property type="entry name" value="HTH-TYPE TRANSCRIPTIONAL REGULATOR ADHR"/>
    <property type="match status" value="1"/>
</dbReference>
<dbReference type="Pfam" id="PF13411">
    <property type="entry name" value="MerR_1"/>
    <property type="match status" value="1"/>
</dbReference>
<dbReference type="InterPro" id="IPR047057">
    <property type="entry name" value="MerR_fam"/>
</dbReference>
<protein>
    <submittedName>
        <fullName evidence="4">MerR family transcriptional regulator</fullName>
    </submittedName>
</protein>
<evidence type="ECO:0000259" key="3">
    <source>
        <dbReference type="PROSITE" id="PS50937"/>
    </source>
</evidence>
<keyword evidence="2" id="KW-0175">Coiled coil</keyword>
<evidence type="ECO:0000256" key="2">
    <source>
        <dbReference type="SAM" id="Coils"/>
    </source>
</evidence>
<reference evidence="4" key="1">
    <citation type="submission" date="2024-07" db="EMBL/GenBank/DDBJ databases">
        <authorList>
            <person name="fu j."/>
        </authorList>
    </citation>
    <scope>NUCLEOTIDE SEQUENCE</scope>
    <source>
        <strain evidence="4">P10A9</strain>
    </source>
</reference>
<evidence type="ECO:0000313" key="4">
    <source>
        <dbReference type="EMBL" id="XDP44800.1"/>
    </source>
</evidence>
<dbReference type="RefSeq" id="WP_369045423.1">
    <property type="nucleotide sequence ID" value="NZ_CP163302.1"/>
</dbReference>
<dbReference type="SUPFAM" id="SSF46955">
    <property type="entry name" value="Putative DNA-binding domain"/>
    <property type="match status" value="1"/>
</dbReference>
<keyword evidence="1" id="KW-0238">DNA-binding</keyword>
<name>A0AB39L396_9MICC</name>
<dbReference type="GO" id="GO:0003700">
    <property type="term" value="F:DNA-binding transcription factor activity"/>
    <property type="evidence" value="ECO:0007669"/>
    <property type="project" value="InterPro"/>
</dbReference>